<dbReference type="PANTHER" id="PTHR31531:SF2">
    <property type="entry name" value="E3 UBIQUITIN-PROTEIN LIGASE E3D"/>
    <property type="match status" value="1"/>
</dbReference>
<dbReference type="Proteomes" id="UP000736672">
    <property type="component" value="Unassembled WGS sequence"/>
</dbReference>
<proteinExistence type="predicted"/>
<dbReference type="AlphaFoldDB" id="A0A9P9L4R7"/>
<dbReference type="GO" id="GO:0006513">
    <property type="term" value="P:protein monoubiquitination"/>
    <property type="evidence" value="ECO:0007669"/>
    <property type="project" value="TreeGrafter"/>
</dbReference>
<dbReference type="GO" id="GO:0043161">
    <property type="term" value="P:proteasome-mediated ubiquitin-dependent protein catabolic process"/>
    <property type="evidence" value="ECO:0007669"/>
    <property type="project" value="TreeGrafter"/>
</dbReference>
<dbReference type="GO" id="GO:0031624">
    <property type="term" value="F:ubiquitin conjugating enzyme binding"/>
    <property type="evidence" value="ECO:0007669"/>
    <property type="project" value="TreeGrafter"/>
</dbReference>
<dbReference type="InterPro" id="IPR019193">
    <property type="entry name" value="UBQ-conj_enz_E2-bd_prot"/>
</dbReference>
<dbReference type="GO" id="GO:0005829">
    <property type="term" value="C:cytosol"/>
    <property type="evidence" value="ECO:0007669"/>
    <property type="project" value="TreeGrafter"/>
</dbReference>
<name>A0A9P9L4R7_FUSSL</name>
<dbReference type="OrthoDB" id="66510at2759"/>
<dbReference type="GO" id="GO:0061630">
    <property type="term" value="F:ubiquitin protein ligase activity"/>
    <property type="evidence" value="ECO:0007669"/>
    <property type="project" value="TreeGrafter"/>
</dbReference>
<comment type="caution">
    <text evidence="1">The sequence shown here is derived from an EMBL/GenBank/DDBJ whole genome shotgun (WGS) entry which is preliminary data.</text>
</comment>
<dbReference type="GO" id="GO:0000209">
    <property type="term" value="P:protein polyubiquitination"/>
    <property type="evidence" value="ECO:0007669"/>
    <property type="project" value="TreeGrafter"/>
</dbReference>
<dbReference type="PANTHER" id="PTHR31531">
    <property type="entry name" value="E3 UBIQUITIN-PROTEIN LIGASE E3D FAMILY MEMBER"/>
    <property type="match status" value="1"/>
</dbReference>
<dbReference type="GO" id="GO:0030332">
    <property type="term" value="F:cyclin binding"/>
    <property type="evidence" value="ECO:0007669"/>
    <property type="project" value="TreeGrafter"/>
</dbReference>
<evidence type="ECO:0000313" key="2">
    <source>
        <dbReference type="Proteomes" id="UP000736672"/>
    </source>
</evidence>
<keyword evidence="2" id="KW-1185">Reference proteome</keyword>
<organism evidence="1 2">
    <name type="scientific">Fusarium solani</name>
    <name type="common">Filamentous fungus</name>
    <dbReference type="NCBI Taxonomy" id="169388"/>
    <lineage>
        <taxon>Eukaryota</taxon>
        <taxon>Fungi</taxon>
        <taxon>Dikarya</taxon>
        <taxon>Ascomycota</taxon>
        <taxon>Pezizomycotina</taxon>
        <taxon>Sordariomycetes</taxon>
        <taxon>Hypocreomycetidae</taxon>
        <taxon>Hypocreales</taxon>
        <taxon>Nectriaceae</taxon>
        <taxon>Fusarium</taxon>
        <taxon>Fusarium solani species complex</taxon>
    </lineage>
</organism>
<sequence length="401" mass="43589">MAASKDISIYAELLSNIRQVSVVASLSSPPDSSTKAEISHEGRRLEVTHQGQTESISLPAQVALTASLPVATNGRPALSWRLPVSPAEARPARFSLENQALPWTSVDIETGSRIGCRNCDNDFVTQHAIKAWKDLPSENWAEMMEFWHCHKPHDHDQQDPESLASKGYGANHAISAQPGIGFVDLTSFLFSESDCKGVKYSSSTVDAGFDLSSLALDDNEAKKFLHVFCQKCQTEVGLFNILASSVTLFKWQITCQTIRPSPRPSSSECLAATLLATISRSGSSKSIITPHILGPESAETDETKTNLFLWVLNPNVVYASSSATGTGSKTAMKILYRQIPVDEGEKLTTSMISDVQEISLPASAIRAAEDYLSSSSHLLPAQERKFKAFDVGLLGRWEATS</sequence>
<dbReference type="GO" id="GO:0000151">
    <property type="term" value="C:ubiquitin ligase complex"/>
    <property type="evidence" value="ECO:0007669"/>
    <property type="project" value="TreeGrafter"/>
</dbReference>
<reference evidence="1" key="1">
    <citation type="journal article" date="2021" name="Nat. Commun.">
        <title>Genetic determinants of endophytism in the Arabidopsis root mycobiome.</title>
        <authorList>
            <person name="Mesny F."/>
            <person name="Miyauchi S."/>
            <person name="Thiergart T."/>
            <person name="Pickel B."/>
            <person name="Atanasova L."/>
            <person name="Karlsson M."/>
            <person name="Huettel B."/>
            <person name="Barry K.W."/>
            <person name="Haridas S."/>
            <person name="Chen C."/>
            <person name="Bauer D."/>
            <person name="Andreopoulos W."/>
            <person name="Pangilinan J."/>
            <person name="LaButti K."/>
            <person name="Riley R."/>
            <person name="Lipzen A."/>
            <person name="Clum A."/>
            <person name="Drula E."/>
            <person name="Henrissat B."/>
            <person name="Kohler A."/>
            <person name="Grigoriev I.V."/>
            <person name="Martin F.M."/>
            <person name="Hacquard S."/>
        </authorList>
    </citation>
    <scope>NUCLEOTIDE SEQUENCE</scope>
    <source>
        <strain evidence="1">FSSC 5 MPI-SDFR-AT-0091</strain>
    </source>
</reference>
<dbReference type="Pfam" id="PF09814">
    <property type="entry name" value="HECT_2"/>
    <property type="match status" value="1"/>
</dbReference>
<dbReference type="GO" id="GO:0051865">
    <property type="term" value="P:protein autoubiquitination"/>
    <property type="evidence" value="ECO:0007669"/>
    <property type="project" value="TreeGrafter"/>
</dbReference>
<protein>
    <submittedName>
        <fullName evidence="1">Ubiquitin-conjugating enzyme E2-binding protein</fullName>
    </submittedName>
</protein>
<dbReference type="GO" id="GO:0005634">
    <property type="term" value="C:nucleus"/>
    <property type="evidence" value="ECO:0007669"/>
    <property type="project" value="TreeGrafter"/>
</dbReference>
<dbReference type="EMBL" id="JAGTJS010000002">
    <property type="protein sequence ID" value="KAH7274229.1"/>
    <property type="molecule type" value="Genomic_DNA"/>
</dbReference>
<evidence type="ECO:0000313" key="1">
    <source>
        <dbReference type="EMBL" id="KAH7274229.1"/>
    </source>
</evidence>
<gene>
    <name evidence="1" type="ORF">B0J15DRAFT_479230</name>
</gene>
<accession>A0A9P9L4R7</accession>